<organism evidence="1 2">
    <name type="scientific">Lecanicillium saksenae</name>
    <dbReference type="NCBI Taxonomy" id="468837"/>
    <lineage>
        <taxon>Eukaryota</taxon>
        <taxon>Fungi</taxon>
        <taxon>Dikarya</taxon>
        <taxon>Ascomycota</taxon>
        <taxon>Pezizomycotina</taxon>
        <taxon>Sordariomycetes</taxon>
        <taxon>Hypocreomycetidae</taxon>
        <taxon>Hypocreales</taxon>
        <taxon>Cordycipitaceae</taxon>
        <taxon>Lecanicillium</taxon>
    </lineage>
</organism>
<evidence type="ECO:0000313" key="1">
    <source>
        <dbReference type="EMBL" id="KAJ3490457.1"/>
    </source>
</evidence>
<gene>
    <name evidence="1" type="ORF">NLG97_g5782</name>
</gene>
<evidence type="ECO:0000313" key="2">
    <source>
        <dbReference type="Proteomes" id="UP001148737"/>
    </source>
</evidence>
<comment type="caution">
    <text evidence="1">The sequence shown here is derived from an EMBL/GenBank/DDBJ whole genome shotgun (WGS) entry which is preliminary data.</text>
</comment>
<dbReference type="EMBL" id="JANAKD010000689">
    <property type="protein sequence ID" value="KAJ3490457.1"/>
    <property type="molecule type" value="Genomic_DNA"/>
</dbReference>
<proteinExistence type="predicted"/>
<keyword evidence="2" id="KW-1185">Reference proteome</keyword>
<name>A0ACC1QRH1_9HYPO</name>
<reference evidence="1" key="1">
    <citation type="submission" date="2022-07" db="EMBL/GenBank/DDBJ databases">
        <title>Genome Sequence of Lecanicillium saksenae.</title>
        <authorList>
            <person name="Buettner E."/>
        </authorList>
    </citation>
    <scope>NUCLEOTIDE SEQUENCE</scope>
    <source>
        <strain evidence="1">VT-O1</strain>
    </source>
</reference>
<accession>A0ACC1QRH1</accession>
<sequence>MNFHTRLGLLLCAFGLISARSSPPEWPAEAELASTLVRRDFDLANFLESYDKAVTNLTTYIIAFSSDLSNKKDFEYAAGYLVGITSGGTDGIKKAGAVAVTEESGAIAETLEKDVDSLLSSLKSKKATFESAGYCAMLQSFTSDLVSYTGDLTSALLANIASEYLDAVKPVASAINDSYSKAKFDLAGSNCLVQPRSTSTSSTASVTSTTTGSGNAQSSHSSQADSGSEASRSSQPQHTGDPPRQESASVSQNHLSIAARAGIGVGTSLGALILIAVVISICFCRRRRKMPGQAAHQTQMFPNTIVAPSCPELADTGKTELGGVQIQTAASLQDPVDIPQPPKEKPVAVADVDPDAPGGKELETPAPFEYYSDGAEE</sequence>
<protein>
    <submittedName>
        <fullName evidence="1">Uncharacterized protein</fullName>
    </submittedName>
</protein>
<dbReference type="Proteomes" id="UP001148737">
    <property type="component" value="Unassembled WGS sequence"/>
</dbReference>